<dbReference type="AlphaFoldDB" id="A0A0F7SXX2"/>
<reference evidence="3" key="1">
    <citation type="submission" date="2014-08" db="EMBL/GenBank/DDBJ databases">
        <authorList>
            <person name="Sharma Rahul"/>
            <person name="Thines Marco"/>
        </authorList>
    </citation>
    <scope>NUCLEOTIDE SEQUENCE</scope>
</reference>
<evidence type="ECO:0000256" key="2">
    <source>
        <dbReference type="SAM" id="Phobius"/>
    </source>
</evidence>
<sequence length="365" mass="39172">MALNLRVINRILPSVSTGFAPTDFKNMPTMKPDPFRPDVNAHLTLFQEIEQDVPTRKDLPRITFAMSNLGAPPLLPTITSSTEVQPVQSSTVSPLSDTTTMTSIAKTTTSRSSLATTSSSVSSVSSKASISSTSDHGLYRIASTASLSRSSQSISLTSDIPSTDMSRNGTSPEQPNVPAILLGCLLVFIILTLVGSSLSWCFFSKNQRRRRQQEQFWIHDEERNGLDSHLSDQVSHKSTVGQWNRAGEGDMTEVSLASPILNRRGPGYRSPILPTSTGIAPNPMASTIPTPSSPLPQAATLTTTTSKRSYAQSAPSVQDYPAQSDGKKLVVVNSAPGDASSSDSESLIGPRKVDGGTTHSRRWKL</sequence>
<feature type="region of interest" description="Disordered" evidence="1">
    <location>
        <begin position="153"/>
        <end position="173"/>
    </location>
</feature>
<feature type="compositionally biased region" description="Polar residues" evidence="1">
    <location>
        <begin position="159"/>
        <end position="173"/>
    </location>
</feature>
<proteinExistence type="predicted"/>
<dbReference type="EMBL" id="LN483332">
    <property type="protein sequence ID" value="CED85634.1"/>
    <property type="molecule type" value="Genomic_DNA"/>
</dbReference>
<feature type="region of interest" description="Disordered" evidence="1">
    <location>
        <begin position="309"/>
        <end position="365"/>
    </location>
</feature>
<name>A0A0F7SXX2_PHARH</name>
<keyword evidence="2" id="KW-0472">Membrane</keyword>
<keyword evidence="2" id="KW-0812">Transmembrane</keyword>
<accession>A0A0F7SXX2</accession>
<evidence type="ECO:0000256" key="1">
    <source>
        <dbReference type="SAM" id="MobiDB-lite"/>
    </source>
</evidence>
<feature type="transmembrane region" description="Helical" evidence="2">
    <location>
        <begin position="180"/>
        <end position="203"/>
    </location>
</feature>
<keyword evidence="2" id="KW-1133">Transmembrane helix</keyword>
<protein>
    <submittedName>
        <fullName evidence="3">Uncharacterized protein</fullName>
    </submittedName>
</protein>
<evidence type="ECO:0000313" key="3">
    <source>
        <dbReference type="EMBL" id="CED85634.1"/>
    </source>
</evidence>
<organism evidence="3">
    <name type="scientific">Phaffia rhodozyma</name>
    <name type="common">Yeast</name>
    <name type="synonym">Xanthophyllomyces dendrorhous</name>
    <dbReference type="NCBI Taxonomy" id="264483"/>
    <lineage>
        <taxon>Eukaryota</taxon>
        <taxon>Fungi</taxon>
        <taxon>Dikarya</taxon>
        <taxon>Basidiomycota</taxon>
        <taxon>Agaricomycotina</taxon>
        <taxon>Tremellomycetes</taxon>
        <taxon>Cystofilobasidiales</taxon>
        <taxon>Mrakiaceae</taxon>
        <taxon>Phaffia</taxon>
    </lineage>
</organism>